<dbReference type="Gene3D" id="1.10.287.1700">
    <property type="match status" value="1"/>
</dbReference>
<keyword evidence="6" id="KW-0145">Chemotaxis</keyword>
<keyword evidence="4" id="KW-0813">Transport</keyword>
<keyword evidence="8" id="KW-0653">Protein transport</keyword>
<keyword evidence="7" id="KW-1005">Bacterial flagellum biogenesis</keyword>
<comment type="subcellular location">
    <subcellularLocation>
        <location evidence="1">Cell membrane</location>
        <topology evidence="1">Peripheral membrane protein</topology>
        <orientation evidence="1">Cytoplasmic side</orientation>
    </subcellularLocation>
</comment>
<dbReference type="GO" id="GO:0005886">
    <property type="term" value="C:plasma membrane"/>
    <property type="evidence" value="ECO:0007669"/>
    <property type="project" value="UniProtKB-SubCell"/>
</dbReference>
<keyword evidence="11" id="KW-0966">Cell projection</keyword>
<comment type="similarity">
    <text evidence="2">Belongs to the FliJ family.</text>
</comment>
<dbReference type="GO" id="GO:0009288">
    <property type="term" value="C:bacterial-type flagellum"/>
    <property type="evidence" value="ECO:0007669"/>
    <property type="project" value="InterPro"/>
</dbReference>
<reference evidence="12" key="2">
    <citation type="submission" date="2016-03" db="EMBL/GenBank/DDBJ databases">
        <authorList>
            <person name="Ploux O."/>
        </authorList>
    </citation>
    <scope>NUCLEOTIDE SEQUENCE [LARGE SCALE GENOMIC DNA]</scope>
    <source>
        <strain evidence="12">PP9</strain>
    </source>
</reference>
<evidence type="ECO:0000256" key="5">
    <source>
        <dbReference type="ARBA" id="ARBA00022475"/>
    </source>
</evidence>
<evidence type="ECO:0000256" key="6">
    <source>
        <dbReference type="ARBA" id="ARBA00022500"/>
    </source>
</evidence>
<evidence type="ECO:0000256" key="10">
    <source>
        <dbReference type="ARBA" id="ARBA00023225"/>
    </source>
</evidence>
<proteinExistence type="inferred from homology"/>
<dbReference type="STRING" id="241244.ATY39_02980"/>
<dbReference type="GO" id="GO:0071973">
    <property type="term" value="P:bacterial-type flagellum-dependent cell motility"/>
    <property type="evidence" value="ECO:0007669"/>
    <property type="project" value="InterPro"/>
</dbReference>
<evidence type="ECO:0000256" key="3">
    <source>
        <dbReference type="ARBA" id="ARBA00020392"/>
    </source>
</evidence>
<keyword evidence="12" id="KW-1185">Reference proteome</keyword>
<evidence type="ECO:0000256" key="8">
    <source>
        <dbReference type="ARBA" id="ARBA00022927"/>
    </source>
</evidence>
<evidence type="ECO:0000313" key="12">
    <source>
        <dbReference type="Proteomes" id="UP000076021"/>
    </source>
</evidence>
<evidence type="ECO:0000256" key="7">
    <source>
        <dbReference type="ARBA" id="ARBA00022795"/>
    </source>
</evidence>
<dbReference type="RefSeq" id="WP_066785603.1">
    <property type="nucleotide sequence ID" value="NZ_BJVD01000001.1"/>
</dbReference>
<evidence type="ECO:0000256" key="2">
    <source>
        <dbReference type="ARBA" id="ARBA00010004"/>
    </source>
</evidence>
<evidence type="ECO:0000313" key="11">
    <source>
        <dbReference type="EMBL" id="AMW98490.1"/>
    </source>
</evidence>
<name>A0A143HAR0_9BACL</name>
<dbReference type="AlphaFoldDB" id="A0A143HAR0"/>
<dbReference type="GO" id="GO:0015031">
    <property type="term" value="P:protein transport"/>
    <property type="evidence" value="ECO:0007669"/>
    <property type="project" value="UniProtKB-KW"/>
</dbReference>
<dbReference type="InterPro" id="IPR053716">
    <property type="entry name" value="Flag_assembly_chemotaxis_eff"/>
</dbReference>
<dbReference type="KEGG" id="rst:ATY39_02980"/>
<dbReference type="EMBL" id="CP014806">
    <property type="protein sequence ID" value="AMW98490.1"/>
    <property type="molecule type" value="Genomic_DNA"/>
</dbReference>
<dbReference type="GO" id="GO:0006935">
    <property type="term" value="P:chemotaxis"/>
    <property type="evidence" value="ECO:0007669"/>
    <property type="project" value="UniProtKB-KW"/>
</dbReference>
<evidence type="ECO:0000256" key="4">
    <source>
        <dbReference type="ARBA" id="ARBA00022448"/>
    </source>
</evidence>
<dbReference type="Proteomes" id="UP000076021">
    <property type="component" value="Chromosome"/>
</dbReference>
<evidence type="ECO:0000256" key="9">
    <source>
        <dbReference type="ARBA" id="ARBA00023136"/>
    </source>
</evidence>
<dbReference type="Pfam" id="PF02050">
    <property type="entry name" value="FliJ"/>
    <property type="match status" value="1"/>
</dbReference>
<organism evidence="11 12">
    <name type="scientific">Rummeliibacillus stabekisii</name>
    <dbReference type="NCBI Taxonomy" id="241244"/>
    <lineage>
        <taxon>Bacteria</taxon>
        <taxon>Bacillati</taxon>
        <taxon>Bacillota</taxon>
        <taxon>Bacilli</taxon>
        <taxon>Bacillales</taxon>
        <taxon>Caryophanaceae</taxon>
        <taxon>Rummeliibacillus</taxon>
    </lineage>
</organism>
<sequence>MQAYQYRFDKVMTVKQQEKNQTEIAFKDAQKSFEDIATKLYTLLKKKEDLIEYHEKKLLSGASINEMRHHTKFLESIERSIAETQQKVVLARSKMEWHKDKLLETSLEYRKYEKMKEKDYRSYMKEQDRLELIQLDELSSIAYYNKEIR</sequence>
<gene>
    <name evidence="11" type="primary">fliJ</name>
    <name evidence="11" type="ORF">ATY39_02980</name>
</gene>
<keyword evidence="10" id="KW-1006">Bacterial flagellum protein export</keyword>
<protein>
    <recommendedName>
        <fullName evidence="3">Flagellar FliJ protein</fullName>
    </recommendedName>
</protein>
<dbReference type="OrthoDB" id="2968361at2"/>
<dbReference type="InterPro" id="IPR012823">
    <property type="entry name" value="Flagell_FliJ"/>
</dbReference>
<keyword evidence="5" id="KW-1003">Cell membrane</keyword>
<keyword evidence="9" id="KW-0472">Membrane</keyword>
<keyword evidence="11" id="KW-0969">Cilium</keyword>
<dbReference type="GO" id="GO:0044781">
    <property type="term" value="P:bacterial-type flagellum organization"/>
    <property type="evidence" value="ECO:0007669"/>
    <property type="project" value="UniProtKB-KW"/>
</dbReference>
<reference evidence="11 12" key="1">
    <citation type="journal article" date="2016" name="Genome Announc.">
        <title>Whole-Genome Sequence of Rummeliibacillus stabekisii Strain PP9 Isolated from Antarctic Soil.</title>
        <authorList>
            <person name="da Mota F.F."/>
            <person name="Vollu R.E."/>
            <person name="Jurelevicius D."/>
            <person name="Seldin L."/>
        </authorList>
    </citation>
    <scope>NUCLEOTIDE SEQUENCE [LARGE SCALE GENOMIC DNA]</scope>
    <source>
        <strain evidence="11 12">PP9</strain>
    </source>
</reference>
<keyword evidence="11" id="KW-0282">Flagellum</keyword>
<accession>A0A143HAR0</accession>
<evidence type="ECO:0000256" key="1">
    <source>
        <dbReference type="ARBA" id="ARBA00004413"/>
    </source>
</evidence>
<dbReference type="NCBIfam" id="TIGR02473">
    <property type="entry name" value="flagell_FliJ"/>
    <property type="match status" value="1"/>
</dbReference>